<dbReference type="Gene3D" id="3.30.70.270">
    <property type="match status" value="1"/>
</dbReference>
<dbReference type="PIRSF" id="PIRSF036603">
    <property type="entry name" value="DPol_eta"/>
    <property type="match status" value="1"/>
</dbReference>
<gene>
    <name evidence="12" type="ORF">BDZ90DRAFT_257063</name>
</gene>
<evidence type="ECO:0000259" key="11">
    <source>
        <dbReference type="PROSITE" id="PS50173"/>
    </source>
</evidence>
<dbReference type="GO" id="GO:0005634">
    <property type="term" value="C:nucleus"/>
    <property type="evidence" value="ECO:0007669"/>
    <property type="project" value="UniProtKB-SubCell"/>
</dbReference>
<proteinExistence type="predicted"/>
<evidence type="ECO:0000256" key="4">
    <source>
        <dbReference type="ARBA" id="ARBA00022763"/>
    </source>
</evidence>
<dbReference type="SUPFAM" id="SSF56672">
    <property type="entry name" value="DNA/RNA polymerases"/>
    <property type="match status" value="1"/>
</dbReference>
<dbReference type="PROSITE" id="PS50173">
    <property type="entry name" value="UMUC"/>
    <property type="match status" value="1"/>
</dbReference>
<dbReference type="GO" id="GO:0006281">
    <property type="term" value="P:DNA repair"/>
    <property type="evidence" value="ECO:0007669"/>
    <property type="project" value="UniProtKB-KW"/>
</dbReference>
<evidence type="ECO:0000256" key="1">
    <source>
        <dbReference type="ARBA" id="ARBA00004123"/>
    </source>
</evidence>
<feature type="region of interest" description="Disordered" evidence="10">
    <location>
        <begin position="193"/>
        <end position="224"/>
    </location>
</feature>
<evidence type="ECO:0000313" key="13">
    <source>
        <dbReference type="Proteomes" id="UP000245884"/>
    </source>
</evidence>
<feature type="compositionally biased region" description="Basic and acidic residues" evidence="10">
    <location>
        <begin position="686"/>
        <end position="713"/>
    </location>
</feature>
<dbReference type="Gene3D" id="1.10.150.20">
    <property type="entry name" value="5' to 3' exonuclease, C-terminal subdomain"/>
    <property type="match status" value="1"/>
</dbReference>
<feature type="compositionally biased region" description="Low complexity" evidence="10">
    <location>
        <begin position="511"/>
        <end position="524"/>
    </location>
</feature>
<dbReference type="GO" id="GO:0005657">
    <property type="term" value="C:replication fork"/>
    <property type="evidence" value="ECO:0007669"/>
    <property type="project" value="UniProtKB-ARBA"/>
</dbReference>
<dbReference type="InterPro" id="IPR001126">
    <property type="entry name" value="UmuC"/>
</dbReference>
<dbReference type="Gene3D" id="3.30.1490.100">
    <property type="entry name" value="DNA polymerase, Y-family, little finger domain"/>
    <property type="match status" value="1"/>
</dbReference>
<keyword evidence="8" id="KW-0539">Nucleus</keyword>
<dbReference type="Pfam" id="PF21704">
    <property type="entry name" value="POLH-Rev1_HhH"/>
    <property type="match status" value="1"/>
</dbReference>
<dbReference type="RefSeq" id="XP_025364562.1">
    <property type="nucleotide sequence ID" value="XM_025507913.1"/>
</dbReference>
<dbReference type="PANTHER" id="PTHR45873">
    <property type="entry name" value="DNA POLYMERASE ETA"/>
    <property type="match status" value="1"/>
</dbReference>
<dbReference type="GO" id="GO:0003684">
    <property type="term" value="F:damaged DNA binding"/>
    <property type="evidence" value="ECO:0007669"/>
    <property type="project" value="InterPro"/>
</dbReference>
<dbReference type="InterPro" id="IPR052230">
    <property type="entry name" value="DNA_polymerase_eta"/>
</dbReference>
<comment type="subcellular location">
    <subcellularLocation>
        <location evidence="1">Nucleus</location>
    </subcellularLocation>
</comment>
<dbReference type="FunFam" id="3.40.1170.60:FF:000008">
    <property type="entry name" value="DNA polymerase eta subunit"/>
    <property type="match status" value="1"/>
</dbReference>
<keyword evidence="6" id="KW-0862">Zinc</keyword>
<dbReference type="Pfam" id="PF00817">
    <property type="entry name" value="IMS"/>
    <property type="match status" value="1"/>
</dbReference>
<keyword evidence="2" id="KW-0808">Transferase</keyword>
<evidence type="ECO:0000256" key="5">
    <source>
        <dbReference type="ARBA" id="ARBA00022771"/>
    </source>
</evidence>
<dbReference type="InterPro" id="IPR043128">
    <property type="entry name" value="Rev_trsase/Diguanyl_cyclase"/>
</dbReference>
<feature type="compositionally biased region" description="Polar residues" evidence="10">
    <location>
        <begin position="720"/>
        <end position="732"/>
    </location>
</feature>
<sequence length="770" mass="82867">MDYSVPQPTITYRHLVSAGSLNAANPLRVVSLCDIDAAYAAFEAKRLGIDPFVTPVAVQQWQGLIAVSYAARAYGITRHEDIDAARKKCPNLVAVHVATYAEGAQKAEYNENPRSETHKVSLDPYRRESRKVVAIFNEMCPLGAIEKASIDEMYCDLTLAVRQVILQRFPHLAKPPADSPDGLDTPLPEPPKIDWTNLGHRMPTEDPIATESAGETDATASEAPSIEPAANWTDYALACGAELIYKVRSAVLDRLGYTMSAGIASNKTLAKLCAGERKPNNQTVMPTSAVPVYLKNLPFQKIRFLGGKLGDAIASEWASSTVGDLWSVPLAEMQTKFGDESRWVYDVLRGIDHSAVIERTKNKTMLASKNVKPPIRTTAEATRWLSILSLELCVRLREAREEAPNLWPSTLVLRFLKPFETARSRQAAFPYVRDFQPQHILNAAEKLWAEALGEQAVATNLEVITIALGFSGLEAGEQGQRSIEGFFAGGPAANAPRRLPVQSSEAGPSKAAAAAEEGAAVAVGTKRSEPDARAPSPLETKVTAATAPTSMSPPPPTAVRKTKKAKPNGLVSLFQKAAASQMQASQSRPAAEHDAGSGHATSTATEAAAPQHPGKEGLGADRAPLPSDGGRPSAEPVPPDPAPRPPPSWVCPSCSQRIYPRPRPTPSAPTLDNPQEDHDGEDGAEEEQRRLRLAQQDHEDYHFAMELQREDGRALMPVGSLSSQQVPGSSQRGPPASQRGPPSSQRGKGQSKKNARPVGDFFKRRGGGAS</sequence>
<keyword evidence="3" id="KW-0479">Metal-binding</keyword>
<dbReference type="InterPro" id="IPR036775">
    <property type="entry name" value="DNA_pol_Y-fam_lit_finger_sf"/>
</dbReference>
<evidence type="ECO:0000256" key="6">
    <source>
        <dbReference type="ARBA" id="ARBA00022833"/>
    </source>
</evidence>
<dbReference type="Gene3D" id="3.40.1170.60">
    <property type="match status" value="1"/>
</dbReference>
<feature type="region of interest" description="Disordered" evidence="10">
    <location>
        <begin position="497"/>
        <end position="770"/>
    </location>
</feature>
<keyword evidence="4" id="KW-0227">DNA damage</keyword>
<dbReference type="GO" id="GO:0003887">
    <property type="term" value="F:DNA-directed DNA polymerase activity"/>
    <property type="evidence" value="ECO:0007669"/>
    <property type="project" value="TreeGrafter"/>
</dbReference>
<dbReference type="GO" id="GO:0009314">
    <property type="term" value="P:response to radiation"/>
    <property type="evidence" value="ECO:0007669"/>
    <property type="project" value="TreeGrafter"/>
</dbReference>
<evidence type="ECO:0000256" key="10">
    <source>
        <dbReference type="SAM" id="MobiDB-lite"/>
    </source>
</evidence>
<name>A0A316UXC1_9BASI</name>
<dbReference type="GO" id="GO:0007064">
    <property type="term" value="P:mitotic sister chromatid cohesion"/>
    <property type="evidence" value="ECO:0007669"/>
    <property type="project" value="UniProtKB-ARBA"/>
</dbReference>
<dbReference type="PANTHER" id="PTHR45873:SF1">
    <property type="entry name" value="DNA POLYMERASE ETA"/>
    <property type="match status" value="1"/>
</dbReference>
<evidence type="ECO:0000256" key="3">
    <source>
        <dbReference type="ARBA" id="ARBA00022723"/>
    </source>
</evidence>
<accession>A0A316UXC1</accession>
<dbReference type="EMBL" id="KZ819662">
    <property type="protein sequence ID" value="PWN29950.1"/>
    <property type="molecule type" value="Genomic_DNA"/>
</dbReference>
<keyword evidence="13" id="KW-1185">Reference proteome</keyword>
<dbReference type="InterPro" id="IPR043502">
    <property type="entry name" value="DNA/RNA_pol_sf"/>
</dbReference>
<dbReference type="GeneID" id="37029736"/>
<evidence type="ECO:0000256" key="9">
    <source>
        <dbReference type="ARBA" id="ARBA00044975"/>
    </source>
</evidence>
<dbReference type="STRING" id="1569628.A0A316UXC1"/>
<dbReference type="GO" id="GO:0070987">
    <property type="term" value="P:error-free translesion synthesis"/>
    <property type="evidence" value="ECO:0007669"/>
    <property type="project" value="UniProtKB-ARBA"/>
</dbReference>
<evidence type="ECO:0000313" key="12">
    <source>
        <dbReference type="EMBL" id="PWN29950.1"/>
    </source>
</evidence>
<dbReference type="FunFam" id="1.10.150.20:FF:000014">
    <property type="entry name" value="Polymerase (DNA directed), eta"/>
    <property type="match status" value="1"/>
</dbReference>
<protein>
    <recommendedName>
        <fullName evidence="9">DNA polymerase eta</fullName>
    </recommendedName>
</protein>
<dbReference type="GO" id="GO:0008270">
    <property type="term" value="F:zinc ion binding"/>
    <property type="evidence" value="ECO:0007669"/>
    <property type="project" value="UniProtKB-KW"/>
</dbReference>
<dbReference type="SUPFAM" id="SSF100879">
    <property type="entry name" value="Lesion bypass DNA polymerase (Y-family), little finger domain"/>
    <property type="match status" value="1"/>
</dbReference>
<keyword evidence="5" id="KW-0863">Zinc-finger</keyword>
<evidence type="ECO:0000256" key="8">
    <source>
        <dbReference type="ARBA" id="ARBA00023242"/>
    </source>
</evidence>
<feature type="compositionally biased region" description="Pro residues" evidence="10">
    <location>
        <begin position="635"/>
        <end position="649"/>
    </location>
</feature>
<dbReference type="OrthoDB" id="5723at2759"/>
<dbReference type="AlphaFoldDB" id="A0A316UXC1"/>
<organism evidence="12 13">
    <name type="scientific">Jaminaea rosea</name>
    <dbReference type="NCBI Taxonomy" id="1569628"/>
    <lineage>
        <taxon>Eukaryota</taxon>
        <taxon>Fungi</taxon>
        <taxon>Dikarya</taxon>
        <taxon>Basidiomycota</taxon>
        <taxon>Ustilaginomycotina</taxon>
        <taxon>Exobasidiomycetes</taxon>
        <taxon>Microstromatales</taxon>
        <taxon>Microstromatales incertae sedis</taxon>
        <taxon>Jaminaea</taxon>
    </lineage>
</organism>
<dbReference type="Proteomes" id="UP000245884">
    <property type="component" value="Unassembled WGS sequence"/>
</dbReference>
<dbReference type="Pfam" id="PF11799">
    <property type="entry name" value="IMS_C"/>
    <property type="match status" value="1"/>
</dbReference>
<feature type="domain" description="UmuC" evidence="11">
    <location>
        <begin position="30"/>
        <end position="306"/>
    </location>
</feature>
<keyword evidence="7" id="KW-0234">DNA repair</keyword>
<feature type="compositionally biased region" description="Low complexity" evidence="10">
    <location>
        <begin position="577"/>
        <end position="589"/>
    </location>
</feature>
<evidence type="ECO:0000256" key="2">
    <source>
        <dbReference type="ARBA" id="ARBA00022679"/>
    </source>
</evidence>
<dbReference type="GO" id="GO:0042276">
    <property type="term" value="P:error-prone translesion synthesis"/>
    <property type="evidence" value="ECO:0007669"/>
    <property type="project" value="TreeGrafter"/>
</dbReference>
<dbReference type="InterPro" id="IPR017961">
    <property type="entry name" value="DNA_pol_Y-fam_little_finger"/>
</dbReference>
<evidence type="ECO:0000256" key="7">
    <source>
        <dbReference type="ARBA" id="ARBA00023204"/>
    </source>
</evidence>
<dbReference type="GO" id="GO:0035861">
    <property type="term" value="C:site of double-strand break"/>
    <property type="evidence" value="ECO:0007669"/>
    <property type="project" value="TreeGrafter"/>
</dbReference>
<reference evidence="12 13" key="1">
    <citation type="journal article" date="2018" name="Mol. Biol. Evol.">
        <title>Broad Genomic Sampling Reveals a Smut Pathogenic Ancestry of the Fungal Clade Ustilaginomycotina.</title>
        <authorList>
            <person name="Kijpornyongpan T."/>
            <person name="Mondo S.J."/>
            <person name="Barry K."/>
            <person name="Sandor L."/>
            <person name="Lee J."/>
            <person name="Lipzen A."/>
            <person name="Pangilinan J."/>
            <person name="LaButti K."/>
            <person name="Hainaut M."/>
            <person name="Henrissat B."/>
            <person name="Grigoriev I.V."/>
            <person name="Spatafora J.W."/>
            <person name="Aime M.C."/>
        </authorList>
    </citation>
    <scope>NUCLEOTIDE SEQUENCE [LARGE SCALE GENOMIC DNA]</scope>
    <source>
        <strain evidence="12 13">MCA 5214</strain>
    </source>
</reference>